<dbReference type="Proteomes" id="UP000231196">
    <property type="component" value="Unassembled WGS sequence"/>
</dbReference>
<reference evidence="10" key="1">
    <citation type="submission" date="2017-09" db="EMBL/GenBank/DDBJ databases">
        <title>Depth-based differentiation of microbial function through sediment-hosted aquifers and enrichment of novel symbionts in the deep terrestrial subsurface.</title>
        <authorList>
            <person name="Probst A.J."/>
            <person name="Ladd B."/>
            <person name="Jarett J.K."/>
            <person name="Geller-Mcgrath D.E."/>
            <person name="Sieber C.M.K."/>
            <person name="Emerson J.B."/>
            <person name="Anantharaman K."/>
            <person name="Thomas B.C."/>
            <person name="Malmstrom R."/>
            <person name="Stieglmeier M."/>
            <person name="Klingl A."/>
            <person name="Woyke T."/>
            <person name="Ryan C.M."/>
            <person name="Banfield J.F."/>
        </authorList>
    </citation>
    <scope>NUCLEOTIDE SEQUENCE [LARGE SCALE GENOMIC DNA]</scope>
</reference>
<dbReference type="PANTHER" id="PTHR17224:SF1">
    <property type="entry name" value="PEPTIDYL-TRNA HYDROLASE"/>
    <property type="match status" value="1"/>
</dbReference>
<evidence type="ECO:0000256" key="8">
    <source>
        <dbReference type="RuleBase" id="RU004320"/>
    </source>
</evidence>
<dbReference type="CDD" id="cd00462">
    <property type="entry name" value="PTH"/>
    <property type="match status" value="1"/>
</dbReference>
<proteinExistence type="inferred from homology"/>
<evidence type="ECO:0000256" key="4">
    <source>
        <dbReference type="ARBA" id="ARBA00022884"/>
    </source>
</evidence>
<evidence type="ECO:0000256" key="6">
    <source>
        <dbReference type="ARBA" id="ARBA00050038"/>
    </source>
</evidence>
<name>A0A2M8BXE0_9BACT</name>
<dbReference type="EC" id="3.1.1.29" evidence="1 7"/>
<protein>
    <recommendedName>
        <fullName evidence="6 7">Peptidyl-tRNA hydrolase</fullName>
        <ecNumber evidence="1 7">3.1.1.29</ecNumber>
    </recommendedName>
</protein>
<comment type="catalytic activity">
    <reaction evidence="7">
        <text>an N-acyl-L-alpha-aminoacyl-tRNA + H2O = an N-acyl-L-amino acid + a tRNA + H(+)</text>
        <dbReference type="Rhea" id="RHEA:54448"/>
        <dbReference type="Rhea" id="RHEA-COMP:10123"/>
        <dbReference type="Rhea" id="RHEA-COMP:13883"/>
        <dbReference type="ChEBI" id="CHEBI:15377"/>
        <dbReference type="ChEBI" id="CHEBI:15378"/>
        <dbReference type="ChEBI" id="CHEBI:59874"/>
        <dbReference type="ChEBI" id="CHEBI:78442"/>
        <dbReference type="ChEBI" id="CHEBI:138191"/>
        <dbReference type="EC" id="3.1.1.29"/>
    </reaction>
</comment>
<dbReference type="GO" id="GO:0000049">
    <property type="term" value="F:tRNA binding"/>
    <property type="evidence" value="ECO:0007669"/>
    <property type="project" value="UniProtKB-KW"/>
</dbReference>
<evidence type="ECO:0000256" key="1">
    <source>
        <dbReference type="ARBA" id="ARBA00013260"/>
    </source>
</evidence>
<keyword evidence="4" id="KW-0694">RNA-binding</keyword>
<keyword evidence="3 7" id="KW-0378">Hydrolase</keyword>
<evidence type="ECO:0000256" key="5">
    <source>
        <dbReference type="ARBA" id="ARBA00038063"/>
    </source>
</evidence>
<dbReference type="PROSITE" id="PS01195">
    <property type="entry name" value="PEPT_TRNA_HYDROL_1"/>
    <property type="match status" value="1"/>
</dbReference>
<dbReference type="GO" id="GO:0004045">
    <property type="term" value="F:peptidyl-tRNA hydrolase activity"/>
    <property type="evidence" value="ECO:0007669"/>
    <property type="project" value="UniProtKB-EC"/>
</dbReference>
<sequence length="168" mass="18862">MKLIIGLGNPGNEYANTRHNTGFMFVDRFTGGARFSLEGKFEAMVYRDKDVLFAKPQTFMNESGRAVRKIMDFYKLKVGDVILVHDDLDLKLGEYKIQKGVGPKVHNGVSSVEASMPSKDFLRVRIGADNREQTQYAGSGSDYVLNKFGKDELEVLDEIMEEAADELL</sequence>
<accession>A0A2M8BXE0</accession>
<dbReference type="InterPro" id="IPR001328">
    <property type="entry name" value="Pept_tRNA_hydro"/>
</dbReference>
<dbReference type="SUPFAM" id="SSF53178">
    <property type="entry name" value="Peptidyl-tRNA hydrolase-like"/>
    <property type="match status" value="1"/>
</dbReference>
<evidence type="ECO:0000256" key="3">
    <source>
        <dbReference type="ARBA" id="ARBA00022801"/>
    </source>
</evidence>
<evidence type="ECO:0000313" key="10">
    <source>
        <dbReference type="Proteomes" id="UP000231196"/>
    </source>
</evidence>
<dbReference type="AlphaFoldDB" id="A0A2M8BXE0"/>
<dbReference type="InterPro" id="IPR018171">
    <property type="entry name" value="Pept_tRNA_hydro_CS"/>
</dbReference>
<dbReference type="Pfam" id="PF01195">
    <property type="entry name" value="Pept_tRNA_hydro"/>
    <property type="match status" value="1"/>
</dbReference>
<comment type="similarity">
    <text evidence="5 8">Belongs to the PTH family.</text>
</comment>
<dbReference type="InterPro" id="IPR036416">
    <property type="entry name" value="Pept_tRNA_hydro_sf"/>
</dbReference>
<dbReference type="EMBL" id="PFUC01000021">
    <property type="protein sequence ID" value="PJB48513.1"/>
    <property type="molecule type" value="Genomic_DNA"/>
</dbReference>
<keyword evidence="2" id="KW-0820">tRNA-binding</keyword>
<evidence type="ECO:0000256" key="2">
    <source>
        <dbReference type="ARBA" id="ARBA00022555"/>
    </source>
</evidence>
<organism evidence="9 10">
    <name type="scientific">Candidatus Collierbacteria bacterium CG_4_9_14_3_um_filter_43_16</name>
    <dbReference type="NCBI Taxonomy" id="1974532"/>
    <lineage>
        <taxon>Bacteria</taxon>
        <taxon>Candidatus Collieribacteriota</taxon>
    </lineage>
</organism>
<gene>
    <name evidence="9" type="ORF">CO104_01150</name>
</gene>
<dbReference type="NCBIfam" id="TIGR00447">
    <property type="entry name" value="pth"/>
    <property type="match status" value="1"/>
</dbReference>
<evidence type="ECO:0000313" key="9">
    <source>
        <dbReference type="EMBL" id="PJB48513.1"/>
    </source>
</evidence>
<dbReference type="PANTHER" id="PTHR17224">
    <property type="entry name" value="PEPTIDYL-TRNA HYDROLASE"/>
    <property type="match status" value="1"/>
</dbReference>
<feature type="non-terminal residue" evidence="9">
    <location>
        <position position="168"/>
    </location>
</feature>
<evidence type="ECO:0000256" key="7">
    <source>
        <dbReference type="RuleBase" id="RU000673"/>
    </source>
</evidence>
<comment type="caution">
    <text evidence="9">The sequence shown here is derived from an EMBL/GenBank/DDBJ whole genome shotgun (WGS) entry which is preliminary data.</text>
</comment>
<dbReference type="Gene3D" id="3.40.50.1470">
    <property type="entry name" value="Peptidyl-tRNA hydrolase"/>
    <property type="match status" value="1"/>
</dbReference>